<comment type="caution">
    <text evidence="6">The sequence shown here is derived from an EMBL/GenBank/DDBJ whole genome shotgun (WGS) entry which is preliminary data.</text>
</comment>
<dbReference type="AlphaFoldDB" id="A0A821P4S8"/>
<dbReference type="GO" id="GO:0009306">
    <property type="term" value="P:protein secretion"/>
    <property type="evidence" value="ECO:0007669"/>
    <property type="project" value="InterPro"/>
</dbReference>
<dbReference type="InterPro" id="IPR036249">
    <property type="entry name" value="Thioredoxin-like_sf"/>
</dbReference>
<dbReference type="SUPFAM" id="SSF52833">
    <property type="entry name" value="Thioredoxin-like"/>
    <property type="match status" value="1"/>
</dbReference>
<evidence type="ECO:0000313" key="7">
    <source>
        <dbReference type="Proteomes" id="UP000663880"/>
    </source>
</evidence>
<dbReference type="FunFam" id="3.40.30.10:FF:000133">
    <property type="entry name" value="Endoplasmic reticulum resident protein 29"/>
    <property type="match status" value="1"/>
</dbReference>
<feature type="chain" id="PRO_5032307617" description="Endoplasmic reticulum resident protein 29" evidence="3">
    <location>
        <begin position="26"/>
        <end position="253"/>
    </location>
</feature>
<feature type="domain" description="ERp29 N-terminal" evidence="5">
    <location>
        <begin position="26"/>
        <end position="148"/>
    </location>
</feature>
<gene>
    <name evidence="6" type="ORF">PMACD_LOCUS3427</name>
</gene>
<dbReference type="OrthoDB" id="417262at2759"/>
<dbReference type="PANTHER" id="PTHR12211:SF0">
    <property type="entry name" value="ENDOPLASMIC RETICULUM RESIDENT PROTEIN 29"/>
    <property type="match status" value="1"/>
</dbReference>
<sequence>MSFNRNILLVLSIFITIPAVYKVSASSGSIELDEISFDKIINTFSASLVKFDVAFPYGDKHDAFVAIAKEAKDVKELVIAEVGVKDYGEKENSQLANKYGATKETFPVVKLFLKGQNEPITFDDSQGFTTDQLRRFVRQNTGIYLSLPGCVRELDMLAIEFMKANKDKRNDVLKKTEDALKVLDSESKNTGKIYKTIMDKVLSKGDDFVKTENDRVKKVMSGKLSDEKKLDMAQRLNILQSFQLHEIQYKDEL</sequence>
<dbReference type="InterPro" id="IPR011679">
    <property type="entry name" value="ERp29_C"/>
</dbReference>
<evidence type="ECO:0000313" key="6">
    <source>
        <dbReference type="EMBL" id="CAF4800757.1"/>
    </source>
</evidence>
<evidence type="ECO:0000256" key="2">
    <source>
        <dbReference type="ARBA" id="ARBA00022824"/>
    </source>
</evidence>
<proteinExistence type="predicted"/>
<evidence type="ECO:0000259" key="4">
    <source>
        <dbReference type="Pfam" id="PF07749"/>
    </source>
</evidence>
<dbReference type="Proteomes" id="UP000663880">
    <property type="component" value="Unassembled WGS sequence"/>
</dbReference>
<keyword evidence="2" id="KW-0256">Endoplasmic reticulum</keyword>
<evidence type="ECO:0000256" key="1">
    <source>
        <dbReference type="ARBA" id="ARBA00014173"/>
    </source>
</evidence>
<reference evidence="6" key="1">
    <citation type="submission" date="2021-02" db="EMBL/GenBank/DDBJ databases">
        <authorList>
            <person name="Steward A R."/>
        </authorList>
    </citation>
    <scope>NUCLEOTIDE SEQUENCE</scope>
</reference>
<feature type="domain" description="Endoplasmic reticulum resident protein 29 C-terminal" evidence="4">
    <location>
        <begin position="149"/>
        <end position="242"/>
    </location>
</feature>
<dbReference type="CDD" id="cd00238">
    <property type="entry name" value="ERp29c"/>
    <property type="match status" value="1"/>
</dbReference>
<keyword evidence="3" id="KW-0732">Signal</keyword>
<name>A0A821P4S8_9NEOP</name>
<evidence type="ECO:0000259" key="5">
    <source>
        <dbReference type="Pfam" id="PF07912"/>
    </source>
</evidence>
<dbReference type="InterPro" id="IPR012883">
    <property type="entry name" value="ERp29_N"/>
</dbReference>
<protein>
    <recommendedName>
        <fullName evidence="1">Endoplasmic reticulum resident protein 29</fullName>
    </recommendedName>
</protein>
<feature type="signal peptide" evidence="3">
    <location>
        <begin position="1"/>
        <end position="25"/>
    </location>
</feature>
<dbReference type="Pfam" id="PF07749">
    <property type="entry name" value="ERp29"/>
    <property type="match status" value="1"/>
</dbReference>
<accession>A0A821P4S8</accession>
<dbReference type="Gene3D" id="1.20.1150.12">
    <property type="entry name" value="Endoplasmic reticulum resident protein 29, C-terminal domain"/>
    <property type="match status" value="1"/>
</dbReference>
<dbReference type="Gene3D" id="3.40.30.10">
    <property type="entry name" value="Glutaredoxin"/>
    <property type="match status" value="1"/>
</dbReference>
<dbReference type="SUPFAM" id="SSF47933">
    <property type="entry name" value="ERP29 C domain-like"/>
    <property type="match status" value="1"/>
</dbReference>
<organism evidence="6 7">
    <name type="scientific">Pieris macdunnoughi</name>
    <dbReference type="NCBI Taxonomy" id="345717"/>
    <lineage>
        <taxon>Eukaryota</taxon>
        <taxon>Metazoa</taxon>
        <taxon>Ecdysozoa</taxon>
        <taxon>Arthropoda</taxon>
        <taxon>Hexapoda</taxon>
        <taxon>Insecta</taxon>
        <taxon>Pterygota</taxon>
        <taxon>Neoptera</taxon>
        <taxon>Endopterygota</taxon>
        <taxon>Lepidoptera</taxon>
        <taxon>Glossata</taxon>
        <taxon>Ditrysia</taxon>
        <taxon>Papilionoidea</taxon>
        <taxon>Pieridae</taxon>
        <taxon>Pierinae</taxon>
        <taxon>Pieris</taxon>
    </lineage>
</organism>
<dbReference type="GO" id="GO:0005788">
    <property type="term" value="C:endoplasmic reticulum lumen"/>
    <property type="evidence" value="ECO:0007669"/>
    <property type="project" value="InterPro"/>
</dbReference>
<dbReference type="PANTHER" id="PTHR12211">
    <property type="entry name" value="ENDOPLASMIC RETICULUM PROTEIN ERP29"/>
    <property type="match status" value="1"/>
</dbReference>
<dbReference type="FunFam" id="1.20.1150.12:FF:000001">
    <property type="entry name" value="Endoplasmic reticulum resident protein 29"/>
    <property type="match status" value="1"/>
</dbReference>
<keyword evidence="7" id="KW-1185">Reference proteome</keyword>
<dbReference type="InterPro" id="IPR036356">
    <property type="entry name" value="ERp29_C_sf"/>
</dbReference>
<evidence type="ECO:0000256" key="3">
    <source>
        <dbReference type="SAM" id="SignalP"/>
    </source>
</evidence>
<dbReference type="EMBL" id="CAJOBZ010000006">
    <property type="protein sequence ID" value="CAF4800757.1"/>
    <property type="molecule type" value="Genomic_DNA"/>
</dbReference>
<dbReference type="InterPro" id="IPR016855">
    <property type="entry name" value="ERp29"/>
</dbReference>
<dbReference type="Pfam" id="PF07912">
    <property type="entry name" value="ERp29_N"/>
    <property type="match status" value="1"/>
</dbReference>